<organism evidence="4 5">
    <name type="scientific">Corynebacterium macginleyi</name>
    <dbReference type="NCBI Taxonomy" id="38290"/>
    <lineage>
        <taxon>Bacteria</taxon>
        <taxon>Bacillati</taxon>
        <taxon>Actinomycetota</taxon>
        <taxon>Actinomycetes</taxon>
        <taxon>Mycobacteriales</taxon>
        <taxon>Corynebacteriaceae</taxon>
        <taxon>Corynebacterium</taxon>
    </lineage>
</organism>
<evidence type="ECO:0000313" key="5">
    <source>
        <dbReference type="Proteomes" id="UP000270649"/>
    </source>
</evidence>
<comment type="caution">
    <text evidence="4">The sequence shown here is derived from an EMBL/GenBank/DDBJ whole genome shotgun (WGS) entry which is preliminary data.</text>
</comment>
<sequence>MGVWHTRQTSAHFQTESVGRISQFVYDAKTTRHAANAWINQTSIGVEVSNSGGTAQGWPITDTAVIQSVRLAAAVCWHFKLGRPFAGHYIRWHKEFTGTSSLYHLAPGGKYHRCFMDEAHRFYDVLAAGAIHPNGDLKHPGEPAPQSRKEPAYVVTIKYFHDFIKGYLGPVISDVKDIREQIIGGRDSGQNDGWSISQLVKNYQPKPGDQGTMPEILAVALIELEKMRTDLDDIKKTEHNNNVQRNSRLGSKRAA</sequence>
<dbReference type="Proteomes" id="UP001518680">
    <property type="component" value="Unassembled WGS sequence"/>
</dbReference>
<accession>A0A3M0GK86</accession>
<dbReference type="GO" id="GO:0008745">
    <property type="term" value="F:N-acetylmuramoyl-L-alanine amidase activity"/>
    <property type="evidence" value="ECO:0007669"/>
    <property type="project" value="InterPro"/>
</dbReference>
<evidence type="ECO:0000313" key="6">
    <source>
        <dbReference type="Proteomes" id="UP001518680"/>
    </source>
</evidence>
<dbReference type="Gene3D" id="3.40.80.10">
    <property type="entry name" value="Peptidoglycan recognition protein-like"/>
    <property type="match status" value="1"/>
</dbReference>
<dbReference type="Pfam" id="PF01510">
    <property type="entry name" value="Amidase_2"/>
    <property type="match status" value="1"/>
</dbReference>
<evidence type="ECO:0000259" key="2">
    <source>
        <dbReference type="Pfam" id="PF01510"/>
    </source>
</evidence>
<evidence type="ECO:0000313" key="3">
    <source>
        <dbReference type="EMBL" id="MBM0243296.1"/>
    </source>
</evidence>
<dbReference type="InterPro" id="IPR036505">
    <property type="entry name" value="Amidase/PGRP_sf"/>
</dbReference>
<dbReference type="RefSeq" id="WP_121927539.1">
    <property type="nucleotide sequence ID" value="NZ_JAACBW010000042.1"/>
</dbReference>
<dbReference type="EMBL" id="REGC01000003">
    <property type="protein sequence ID" value="RMB63052.1"/>
    <property type="molecule type" value="Genomic_DNA"/>
</dbReference>
<name>A0A3M0GK86_9CORY</name>
<feature type="domain" description="N-acetylmuramoyl-L-alanine amidase" evidence="2">
    <location>
        <begin position="8"/>
        <end position="89"/>
    </location>
</feature>
<gene>
    <name evidence="4" type="ORF">D9543_03410</name>
    <name evidence="3" type="ORF">GWO63_003165</name>
</gene>
<dbReference type="InterPro" id="IPR002502">
    <property type="entry name" value="Amidase_domain"/>
</dbReference>
<dbReference type="SUPFAM" id="SSF55846">
    <property type="entry name" value="N-acetylmuramoyl-L-alanine amidase-like"/>
    <property type="match status" value="1"/>
</dbReference>
<protein>
    <submittedName>
        <fullName evidence="4">N-acetylmuramoyl-L-alanine amidase</fullName>
    </submittedName>
</protein>
<dbReference type="AlphaFoldDB" id="A0A3M0GK86"/>
<dbReference type="EMBL" id="JAACBX020000001">
    <property type="protein sequence ID" value="MBM0243296.1"/>
    <property type="molecule type" value="Genomic_DNA"/>
</dbReference>
<dbReference type="GO" id="GO:0009253">
    <property type="term" value="P:peptidoglycan catabolic process"/>
    <property type="evidence" value="ECO:0007669"/>
    <property type="project" value="InterPro"/>
</dbReference>
<feature type="region of interest" description="Disordered" evidence="1">
    <location>
        <begin position="233"/>
        <end position="255"/>
    </location>
</feature>
<feature type="compositionally biased region" description="Polar residues" evidence="1">
    <location>
        <begin position="240"/>
        <end position="249"/>
    </location>
</feature>
<evidence type="ECO:0000256" key="1">
    <source>
        <dbReference type="SAM" id="MobiDB-lite"/>
    </source>
</evidence>
<proteinExistence type="predicted"/>
<evidence type="ECO:0000313" key="4">
    <source>
        <dbReference type="EMBL" id="RMB63052.1"/>
    </source>
</evidence>
<keyword evidence="6" id="KW-1185">Reference proteome</keyword>
<dbReference type="Proteomes" id="UP000270649">
    <property type="component" value="Unassembled WGS sequence"/>
</dbReference>
<reference evidence="3 6" key="2">
    <citation type="submission" date="2021-01" db="EMBL/GenBank/DDBJ databases">
        <title>Complete genome sequences of Corynebacterium macginleyi strains isolated from infectious keratitis.</title>
        <authorList>
            <person name="Sagerfors S."/>
            <person name="Poehlein A."/>
            <person name="Soderquist B."/>
            <person name="Bruggemann H."/>
        </authorList>
    </citation>
    <scope>NUCLEOTIDE SEQUENCE [LARGE SCALE GENOMIC DNA]</scope>
    <source>
        <strain evidence="3 6">12T220</strain>
    </source>
</reference>
<reference evidence="4 5" key="1">
    <citation type="submission" date="2018-10" db="EMBL/GenBank/DDBJ databases">
        <title>Corynebacterium macginleyi genome sequencing and assembly of the type strain and two clinical samples.</title>
        <authorList>
            <person name="Bernier A.-M."/>
            <person name="Bernard K."/>
        </authorList>
    </citation>
    <scope>NUCLEOTIDE SEQUENCE [LARGE SCALE GENOMIC DNA]</scope>
    <source>
        <strain evidence="4 5">NML 120205</strain>
    </source>
</reference>